<dbReference type="GO" id="GO:0043190">
    <property type="term" value="C:ATP-binding cassette (ABC) transporter complex"/>
    <property type="evidence" value="ECO:0007669"/>
    <property type="project" value="InterPro"/>
</dbReference>
<evidence type="ECO:0000256" key="3">
    <source>
        <dbReference type="ARBA" id="ARBA00022989"/>
    </source>
</evidence>
<protein>
    <recommendedName>
        <fullName evidence="5">Transport permease protein</fullName>
    </recommendedName>
</protein>
<feature type="domain" description="ABC transmembrane type-2" evidence="6">
    <location>
        <begin position="17"/>
        <end position="242"/>
    </location>
</feature>
<dbReference type="OrthoDB" id="266913at2"/>
<evidence type="ECO:0000259" key="6">
    <source>
        <dbReference type="PROSITE" id="PS51012"/>
    </source>
</evidence>
<accession>A0A511V318</accession>
<dbReference type="RefSeq" id="WP_146938497.1">
    <property type="nucleotide sequence ID" value="NZ_BJXW01000030.1"/>
</dbReference>
<feature type="transmembrane region" description="Helical" evidence="5">
    <location>
        <begin position="94"/>
        <end position="118"/>
    </location>
</feature>
<keyword evidence="5" id="KW-1003">Cell membrane</keyword>
<name>A0A511V318_9BACI</name>
<proteinExistence type="inferred from homology"/>
<feature type="transmembrane region" description="Helical" evidence="5">
    <location>
        <begin position="217"/>
        <end position="237"/>
    </location>
</feature>
<evidence type="ECO:0000313" key="8">
    <source>
        <dbReference type="Proteomes" id="UP000321491"/>
    </source>
</evidence>
<dbReference type="PIRSF" id="PIRSF006648">
    <property type="entry name" value="DrrB"/>
    <property type="match status" value="1"/>
</dbReference>
<keyword evidence="8" id="KW-1185">Reference proteome</keyword>
<feature type="transmembrane region" description="Helical" evidence="5">
    <location>
        <begin position="49"/>
        <end position="74"/>
    </location>
</feature>
<dbReference type="PROSITE" id="PS51012">
    <property type="entry name" value="ABC_TM2"/>
    <property type="match status" value="1"/>
</dbReference>
<evidence type="ECO:0000256" key="2">
    <source>
        <dbReference type="ARBA" id="ARBA00022692"/>
    </source>
</evidence>
<dbReference type="AlphaFoldDB" id="A0A511V318"/>
<evidence type="ECO:0000256" key="1">
    <source>
        <dbReference type="ARBA" id="ARBA00004141"/>
    </source>
</evidence>
<keyword evidence="2 5" id="KW-0812">Transmembrane</keyword>
<comment type="subcellular location">
    <subcellularLocation>
        <location evidence="5">Cell membrane</location>
        <topology evidence="5">Multi-pass membrane protein</topology>
    </subcellularLocation>
    <subcellularLocation>
        <location evidence="1">Membrane</location>
        <topology evidence="1">Multi-pass membrane protein</topology>
    </subcellularLocation>
</comment>
<keyword evidence="3 5" id="KW-1133">Transmembrane helix</keyword>
<dbReference type="InterPro" id="IPR047817">
    <property type="entry name" value="ABC2_TM_bact-type"/>
</dbReference>
<evidence type="ECO:0000313" key="7">
    <source>
        <dbReference type="EMBL" id="GEN32133.1"/>
    </source>
</evidence>
<feature type="transmembrane region" description="Helical" evidence="5">
    <location>
        <begin position="18"/>
        <end position="37"/>
    </location>
</feature>
<comment type="similarity">
    <text evidence="5">Belongs to the ABC-2 integral membrane protein family.</text>
</comment>
<dbReference type="InterPro" id="IPR013525">
    <property type="entry name" value="ABC2_TM"/>
</dbReference>
<dbReference type="PANTHER" id="PTHR43027">
    <property type="entry name" value="DOXORUBICIN RESISTANCE ABC TRANSPORTER PERMEASE PROTEIN DRRC-RELATED"/>
    <property type="match status" value="1"/>
</dbReference>
<dbReference type="InterPro" id="IPR000412">
    <property type="entry name" value="ABC_2_transport"/>
</dbReference>
<keyword evidence="5" id="KW-0813">Transport</keyword>
<comment type="caution">
    <text evidence="7">The sequence shown here is derived from an EMBL/GenBank/DDBJ whole genome shotgun (WGS) entry which is preliminary data.</text>
</comment>
<gene>
    <name evidence="7" type="ORF">CQU01_23710</name>
</gene>
<dbReference type="Proteomes" id="UP000321491">
    <property type="component" value="Unassembled WGS sequence"/>
</dbReference>
<feature type="transmembrane region" description="Helical" evidence="5">
    <location>
        <begin position="130"/>
        <end position="152"/>
    </location>
</feature>
<dbReference type="PANTHER" id="PTHR43027:SF1">
    <property type="entry name" value="DOXORUBICIN RESISTANCE ABC TRANSPORTER PERMEASE PROTEIN DRRC-RELATED"/>
    <property type="match status" value="1"/>
</dbReference>
<evidence type="ECO:0000256" key="5">
    <source>
        <dbReference type="RuleBase" id="RU361157"/>
    </source>
</evidence>
<keyword evidence="4 5" id="KW-0472">Membrane</keyword>
<feature type="transmembrane region" description="Helical" evidence="5">
    <location>
        <begin position="159"/>
        <end position="181"/>
    </location>
</feature>
<reference evidence="7 8" key="1">
    <citation type="submission" date="2019-07" db="EMBL/GenBank/DDBJ databases">
        <title>Whole genome shotgun sequence of Cerasibacillus quisquiliarum NBRC 102429.</title>
        <authorList>
            <person name="Hosoyama A."/>
            <person name="Uohara A."/>
            <person name="Ohji S."/>
            <person name="Ichikawa N."/>
        </authorList>
    </citation>
    <scope>NUCLEOTIDE SEQUENCE [LARGE SCALE GENOMIC DNA]</scope>
    <source>
        <strain evidence="7 8">NBRC 102429</strain>
    </source>
</reference>
<dbReference type="EMBL" id="BJXW01000030">
    <property type="protein sequence ID" value="GEN32133.1"/>
    <property type="molecule type" value="Genomic_DNA"/>
</dbReference>
<evidence type="ECO:0000256" key="4">
    <source>
        <dbReference type="ARBA" id="ARBA00023136"/>
    </source>
</evidence>
<dbReference type="GO" id="GO:0140359">
    <property type="term" value="F:ABC-type transporter activity"/>
    <property type="evidence" value="ECO:0007669"/>
    <property type="project" value="InterPro"/>
</dbReference>
<dbReference type="Pfam" id="PF01061">
    <property type="entry name" value="ABC2_membrane"/>
    <property type="match status" value="1"/>
</dbReference>
<organism evidence="7 8">
    <name type="scientific">Cerasibacillus quisquiliarum</name>
    <dbReference type="NCBI Taxonomy" id="227865"/>
    <lineage>
        <taxon>Bacteria</taxon>
        <taxon>Bacillati</taxon>
        <taxon>Bacillota</taxon>
        <taxon>Bacilli</taxon>
        <taxon>Bacillales</taxon>
        <taxon>Bacillaceae</taxon>
        <taxon>Cerasibacillus</taxon>
    </lineage>
</organism>
<sequence length="248" mass="27833">MGAIFTLEMKKNLQDKGLLFWMVILPIIFTYLFIEIFTSGADDIAKLEVITSIVPGYIVMFVFFIMISMVTSFIKDRDSGMTARIASAPIKPKFYLLGKWLPYILIVCVQIFILFSFGKVVYDINLEQPILLTSLSIFLAYMVTGFGLFLALSVKTENMGIALTQVIALGGALISGLWVPIDMMPNMLQKTAEFLPQYWAHQALQDTMHGTLAYKDFFTASGVLFAYGTSGFLLAVIRYRSFLKVARS</sequence>
<dbReference type="InterPro" id="IPR052902">
    <property type="entry name" value="ABC-2_transporter"/>
</dbReference>